<gene>
    <name evidence="2" type="ORF">BAUCODRAFT_33450</name>
</gene>
<organism evidence="2 3">
    <name type="scientific">Baudoinia panamericana (strain UAMH 10762)</name>
    <name type="common">Angels' share fungus</name>
    <name type="synonym">Baudoinia compniacensis (strain UAMH 10762)</name>
    <dbReference type="NCBI Taxonomy" id="717646"/>
    <lineage>
        <taxon>Eukaryota</taxon>
        <taxon>Fungi</taxon>
        <taxon>Dikarya</taxon>
        <taxon>Ascomycota</taxon>
        <taxon>Pezizomycotina</taxon>
        <taxon>Dothideomycetes</taxon>
        <taxon>Dothideomycetidae</taxon>
        <taxon>Mycosphaerellales</taxon>
        <taxon>Teratosphaeriaceae</taxon>
        <taxon>Baudoinia</taxon>
    </lineage>
</organism>
<name>M2LT78_BAUPA</name>
<dbReference type="AlphaFoldDB" id="M2LT78"/>
<feature type="compositionally biased region" description="Acidic residues" evidence="1">
    <location>
        <begin position="185"/>
        <end position="194"/>
    </location>
</feature>
<dbReference type="OrthoDB" id="5339776at2759"/>
<protein>
    <submittedName>
        <fullName evidence="2">Uncharacterized protein</fullName>
    </submittedName>
</protein>
<feature type="compositionally biased region" description="Basic and acidic residues" evidence="1">
    <location>
        <begin position="330"/>
        <end position="354"/>
    </location>
</feature>
<keyword evidence="3" id="KW-1185">Reference proteome</keyword>
<dbReference type="Pfam" id="PF13136">
    <property type="entry name" value="DUF3984"/>
    <property type="match status" value="1"/>
</dbReference>
<evidence type="ECO:0000256" key="1">
    <source>
        <dbReference type="SAM" id="MobiDB-lite"/>
    </source>
</evidence>
<dbReference type="OMA" id="WHDAAWL"/>
<accession>M2LT78</accession>
<feature type="region of interest" description="Disordered" evidence="1">
    <location>
        <begin position="321"/>
        <end position="359"/>
    </location>
</feature>
<proteinExistence type="predicted"/>
<feature type="region of interest" description="Disordered" evidence="1">
    <location>
        <begin position="167"/>
        <end position="254"/>
    </location>
</feature>
<dbReference type="HOGENOM" id="CLU_040208_0_0_1"/>
<dbReference type="Proteomes" id="UP000011761">
    <property type="component" value="Unassembled WGS sequence"/>
</dbReference>
<evidence type="ECO:0000313" key="2">
    <source>
        <dbReference type="EMBL" id="EMC97727.1"/>
    </source>
</evidence>
<dbReference type="InterPro" id="IPR025040">
    <property type="entry name" value="DUF3984"/>
</dbReference>
<dbReference type="RefSeq" id="XP_007675314.1">
    <property type="nucleotide sequence ID" value="XM_007677124.1"/>
</dbReference>
<reference evidence="2 3" key="1">
    <citation type="journal article" date="2012" name="PLoS Pathog.">
        <title>Diverse lifestyles and strategies of plant pathogenesis encoded in the genomes of eighteen Dothideomycetes fungi.</title>
        <authorList>
            <person name="Ohm R.A."/>
            <person name="Feau N."/>
            <person name="Henrissat B."/>
            <person name="Schoch C.L."/>
            <person name="Horwitz B.A."/>
            <person name="Barry K.W."/>
            <person name="Condon B.J."/>
            <person name="Copeland A.C."/>
            <person name="Dhillon B."/>
            <person name="Glaser F."/>
            <person name="Hesse C.N."/>
            <person name="Kosti I."/>
            <person name="LaButti K."/>
            <person name="Lindquist E.A."/>
            <person name="Lucas S."/>
            <person name="Salamov A.A."/>
            <person name="Bradshaw R.E."/>
            <person name="Ciuffetti L."/>
            <person name="Hamelin R.C."/>
            <person name="Kema G.H.J."/>
            <person name="Lawrence C."/>
            <person name="Scott J.A."/>
            <person name="Spatafora J.W."/>
            <person name="Turgeon B.G."/>
            <person name="de Wit P.J.G.M."/>
            <person name="Zhong S."/>
            <person name="Goodwin S.B."/>
            <person name="Grigoriev I.V."/>
        </authorList>
    </citation>
    <scope>NUCLEOTIDE SEQUENCE [LARGE SCALE GENOMIC DNA]</scope>
    <source>
        <strain evidence="2 3">UAMH 10762</strain>
    </source>
</reference>
<feature type="compositionally biased region" description="Polar residues" evidence="1">
    <location>
        <begin position="238"/>
        <end position="247"/>
    </location>
</feature>
<dbReference type="GeneID" id="19112127"/>
<dbReference type="EMBL" id="KB445554">
    <property type="protein sequence ID" value="EMC97727.1"/>
    <property type="molecule type" value="Genomic_DNA"/>
</dbReference>
<feature type="compositionally biased region" description="Polar residues" evidence="1">
    <location>
        <begin position="62"/>
        <end position="71"/>
    </location>
</feature>
<feature type="region of interest" description="Disordered" evidence="1">
    <location>
        <begin position="1"/>
        <end position="98"/>
    </location>
</feature>
<sequence>MQSRSGNIPRSSSRSKRSTTNLADLRPSPLTTRFEEPPEKQTSARSPYEDAQGLTFSRHHSSYIQGKSAPTSPGILSRSSSRRNLGAGLSRRGSLYDNDVQYQYNAAPTPGSRDRAEVGSGQIPKAKSEAALLVQQRLSGQAKKYTDEDWLTRTSAATNALLQEAKGQSWLASRDSSTTLTHLDSDDDEDDGGYEEMAALSASQARLETKLNPSASRIKSPMWSSRYGSRANSRRTSRQQSPVSTRTPLGAPIGYDGPSDYFSKGVQMKADFINEEDEVGDGPDEEVEKDVASYSEGRSYGLGGIVDRLMNFNLFSVQETVTEDEGNEGSVEKPRVADPKPKHEASQIEARTDDAPDGGGWQDAAWLLSVASKALF</sequence>
<dbReference type="KEGG" id="bcom:BAUCODRAFT_33450"/>
<dbReference type="eggNOG" id="ENOG502S1RX">
    <property type="taxonomic scope" value="Eukaryota"/>
</dbReference>
<evidence type="ECO:0000313" key="3">
    <source>
        <dbReference type="Proteomes" id="UP000011761"/>
    </source>
</evidence>
<feature type="compositionally biased region" description="Polar residues" evidence="1">
    <location>
        <begin position="201"/>
        <end position="231"/>
    </location>
</feature>